<dbReference type="EMBL" id="SNRY01003428">
    <property type="protein sequence ID" value="KAA6321016.1"/>
    <property type="molecule type" value="Genomic_DNA"/>
</dbReference>
<dbReference type="InterPro" id="IPR036388">
    <property type="entry name" value="WH-like_DNA-bd_sf"/>
</dbReference>
<feature type="non-terminal residue" evidence="1">
    <location>
        <position position="1"/>
    </location>
</feature>
<protein>
    <submittedName>
        <fullName evidence="1">ECF RNA polymerase sigma factor SigW</fullName>
    </submittedName>
</protein>
<gene>
    <name evidence="1" type="ORF">EZS27_029286</name>
</gene>
<sequence length="38" mass="4224">DKIAKITGYPVGTIKSHLSRAKEKMAAYLKQNGYDGNR</sequence>
<dbReference type="SUPFAM" id="SSF88659">
    <property type="entry name" value="Sigma3 and sigma4 domains of RNA polymerase sigma factors"/>
    <property type="match status" value="1"/>
</dbReference>
<proteinExistence type="predicted"/>
<reference evidence="1" key="1">
    <citation type="submission" date="2019-03" db="EMBL/GenBank/DDBJ databases">
        <title>Single cell metagenomics reveals metabolic interactions within the superorganism composed of flagellate Streblomastix strix and complex community of Bacteroidetes bacteria on its surface.</title>
        <authorList>
            <person name="Treitli S.C."/>
            <person name="Kolisko M."/>
            <person name="Husnik F."/>
            <person name="Keeling P."/>
            <person name="Hampl V."/>
        </authorList>
    </citation>
    <scope>NUCLEOTIDE SEQUENCE</scope>
    <source>
        <strain evidence="1">STM</strain>
    </source>
</reference>
<dbReference type="InterPro" id="IPR013324">
    <property type="entry name" value="RNA_pol_sigma_r3/r4-like"/>
</dbReference>
<dbReference type="AlphaFoldDB" id="A0A5J4QGD2"/>
<evidence type="ECO:0000313" key="1">
    <source>
        <dbReference type="EMBL" id="KAA6321016.1"/>
    </source>
</evidence>
<name>A0A5J4QGD2_9ZZZZ</name>
<dbReference type="Gene3D" id="1.10.10.10">
    <property type="entry name" value="Winged helix-like DNA-binding domain superfamily/Winged helix DNA-binding domain"/>
    <property type="match status" value="1"/>
</dbReference>
<comment type="caution">
    <text evidence="1">The sequence shown here is derived from an EMBL/GenBank/DDBJ whole genome shotgun (WGS) entry which is preliminary data.</text>
</comment>
<accession>A0A5J4QGD2</accession>
<organism evidence="1">
    <name type="scientific">termite gut metagenome</name>
    <dbReference type="NCBI Taxonomy" id="433724"/>
    <lineage>
        <taxon>unclassified sequences</taxon>
        <taxon>metagenomes</taxon>
        <taxon>organismal metagenomes</taxon>
    </lineage>
</organism>